<feature type="compositionally biased region" description="Pro residues" evidence="1">
    <location>
        <begin position="99"/>
        <end position="112"/>
    </location>
</feature>
<dbReference type="EMBL" id="JAVXUP010000797">
    <property type="protein sequence ID" value="KAK3020739.1"/>
    <property type="molecule type" value="Genomic_DNA"/>
</dbReference>
<evidence type="ECO:0000256" key="1">
    <source>
        <dbReference type="SAM" id="MobiDB-lite"/>
    </source>
</evidence>
<reference evidence="2" key="1">
    <citation type="submission" date="2022-12" db="EMBL/GenBank/DDBJ databases">
        <title>Draft genome assemblies for two species of Escallonia (Escalloniales).</title>
        <authorList>
            <person name="Chanderbali A."/>
            <person name="Dervinis C."/>
            <person name="Anghel I."/>
            <person name="Soltis D."/>
            <person name="Soltis P."/>
            <person name="Zapata F."/>
        </authorList>
    </citation>
    <scope>NUCLEOTIDE SEQUENCE</scope>
    <source>
        <strain evidence="2">UCBG64.0493</strain>
        <tissue evidence="2">Leaf</tissue>
    </source>
</reference>
<keyword evidence="3" id="KW-1185">Reference proteome</keyword>
<dbReference type="Proteomes" id="UP001188597">
    <property type="component" value="Unassembled WGS sequence"/>
</dbReference>
<sequence>MDKERASSYPGSSLVLPLFFACDTIFNLHYVCVKFNCHEIGMTLPAASRKLKENSHKGISDKSGGGNINLEDYLPIDPVPSSKASIRPGPIQHGTPLMPYIPKPSPPSPGPSHPKHGGSP</sequence>
<name>A0AA88W6B0_9ASTE</name>
<proteinExistence type="predicted"/>
<evidence type="ECO:0000313" key="3">
    <source>
        <dbReference type="Proteomes" id="UP001188597"/>
    </source>
</evidence>
<dbReference type="AlphaFoldDB" id="A0AA88W6B0"/>
<accession>A0AA88W6B0</accession>
<dbReference type="PANTHER" id="PTHR37249:SF3">
    <property type="entry name" value="OS03G0206201 PROTEIN"/>
    <property type="match status" value="1"/>
</dbReference>
<dbReference type="PANTHER" id="PTHR37249">
    <property type="entry name" value="OS03G0206201 PROTEIN"/>
    <property type="match status" value="1"/>
</dbReference>
<gene>
    <name evidence="2" type="ORF">RJ639_047867</name>
</gene>
<organism evidence="2 3">
    <name type="scientific">Escallonia herrerae</name>
    <dbReference type="NCBI Taxonomy" id="1293975"/>
    <lineage>
        <taxon>Eukaryota</taxon>
        <taxon>Viridiplantae</taxon>
        <taxon>Streptophyta</taxon>
        <taxon>Embryophyta</taxon>
        <taxon>Tracheophyta</taxon>
        <taxon>Spermatophyta</taxon>
        <taxon>Magnoliopsida</taxon>
        <taxon>eudicotyledons</taxon>
        <taxon>Gunneridae</taxon>
        <taxon>Pentapetalae</taxon>
        <taxon>asterids</taxon>
        <taxon>campanulids</taxon>
        <taxon>Escalloniales</taxon>
        <taxon>Escalloniaceae</taxon>
        <taxon>Escallonia</taxon>
    </lineage>
</organism>
<feature type="compositionally biased region" description="Basic and acidic residues" evidence="1">
    <location>
        <begin position="50"/>
        <end position="60"/>
    </location>
</feature>
<comment type="caution">
    <text evidence="2">The sequence shown here is derived from an EMBL/GenBank/DDBJ whole genome shotgun (WGS) entry which is preliminary data.</text>
</comment>
<dbReference type="PROSITE" id="PS51257">
    <property type="entry name" value="PROKAR_LIPOPROTEIN"/>
    <property type="match status" value="1"/>
</dbReference>
<protein>
    <submittedName>
        <fullName evidence="2">Uncharacterized protein</fullName>
    </submittedName>
</protein>
<evidence type="ECO:0000313" key="2">
    <source>
        <dbReference type="EMBL" id="KAK3020739.1"/>
    </source>
</evidence>
<feature type="region of interest" description="Disordered" evidence="1">
    <location>
        <begin position="50"/>
        <end position="120"/>
    </location>
</feature>